<dbReference type="Pfam" id="PF11776">
    <property type="entry name" value="RcnB"/>
    <property type="match status" value="1"/>
</dbReference>
<dbReference type="Proteomes" id="UP001306592">
    <property type="component" value="Unassembled WGS sequence"/>
</dbReference>
<feature type="signal peptide" evidence="2">
    <location>
        <begin position="1"/>
        <end position="26"/>
    </location>
</feature>
<dbReference type="EMBL" id="JBANEI010000004">
    <property type="protein sequence ID" value="MEI2681568.1"/>
    <property type="molecule type" value="Genomic_DNA"/>
</dbReference>
<keyword evidence="4" id="KW-1185">Reference proteome</keyword>
<evidence type="ECO:0000313" key="3">
    <source>
        <dbReference type="EMBL" id="MEI2681568.1"/>
    </source>
</evidence>
<gene>
    <name evidence="3" type="ORF">V8N49_07815</name>
</gene>
<protein>
    <submittedName>
        <fullName evidence="3">RcnB family protein</fullName>
    </submittedName>
</protein>
<keyword evidence="2" id="KW-0732">Signal</keyword>
<feature type="compositionally biased region" description="Polar residues" evidence="1">
    <location>
        <begin position="42"/>
        <end position="59"/>
    </location>
</feature>
<dbReference type="RefSeq" id="WP_048917111.1">
    <property type="nucleotide sequence ID" value="NZ_CAKKMT010000009.1"/>
</dbReference>
<accession>A0ABU8DDJ6</accession>
<feature type="compositionally biased region" description="Low complexity" evidence="1">
    <location>
        <begin position="60"/>
        <end position="76"/>
    </location>
</feature>
<feature type="chain" id="PRO_5045609366" evidence="2">
    <location>
        <begin position="27"/>
        <end position="152"/>
    </location>
</feature>
<comment type="caution">
    <text evidence="3">The sequence shown here is derived from an EMBL/GenBank/DDBJ whole genome shotgun (WGS) entry which is preliminary data.</text>
</comment>
<proteinExistence type="predicted"/>
<name>A0ABU8DDJ6_ERWAP</name>
<feature type="region of interest" description="Disordered" evidence="1">
    <location>
        <begin position="32"/>
        <end position="77"/>
    </location>
</feature>
<evidence type="ECO:0000313" key="4">
    <source>
        <dbReference type="Proteomes" id="UP001306592"/>
    </source>
</evidence>
<dbReference type="GeneID" id="89474125"/>
<dbReference type="Gene3D" id="3.10.450.160">
    <property type="entry name" value="inner membrane protein cigr"/>
    <property type="match status" value="1"/>
</dbReference>
<dbReference type="InterPro" id="IPR024572">
    <property type="entry name" value="RcnB"/>
</dbReference>
<reference evidence="3 4" key="1">
    <citation type="submission" date="2024-02" db="EMBL/GenBank/DDBJ databases">
        <title>First report Erwinia aphidicola in onion in Chile.</title>
        <authorList>
            <person name="Valenzuela M."/>
            <person name="Pena M."/>
            <person name="Dutta B."/>
        </authorList>
    </citation>
    <scope>NUCLEOTIDE SEQUENCE [LARGE SCALE GENOMIC DNA]</scope>
    <source>
        <strain evidence="3 4">QCJ3A</strain>
    </source>
</reference>
<evidence type="ECO:0000256" key="1">
    <source>
        <dbReference type="SAM" id="MobiDB-lite"/>
    </source>
</evidence>
<organism evidence="3 4">
    <name type="scientific">Erwinia aphidicola</name>
    <dbReference type="NCBI Taxonomy" id="68334"/>
    <lineage>
        <taxon>Bacteria</taxon>
        <taxon>Pseudomonadati</taxon>
        <taxon>Pseudomonadota</taxon>
        <taxon>Gammaproteobacteria</taxon>
        <taxon>Enterobacterales</taxon>
        <taxon>Erwiniaceae</taxon>
        <taxon>Erwinia</taxon>
    </lineage>
</organism>
<sequence>MRKLKVVLCSAVLSAAALSGMSTAYAEGEQPAETAVPAVPEVQSQTPPVQTPESQNSLSQAPGDAQQADQPNPADPYEVKTFFADFKRFSIGDIAPDLYRSKKYEVSQWNVRHLPAPEADSHWTYMGGNYVLITNAEGKILKAESGEIYYKH</sequence>
<evidence type="ECO:0000256" key="2">
    <source>
        <dbReference type="SAM" id="SignalP"/>
    </source>
</evidence>